<keyword evidence="2" id="KW-1185">Reference proteome</keyword>
<comment type="caution">
    <text evidence="1">The sequence shown here is derived from an EMBL/GenBank/DDBJ whole genome shotgun (WGS) entry which is preliminary data.</text>
</comment>
<dbReference type="EMBL" id="JACSNR010000008">
    <property type="protein sequence ID" value="MBM6923826.1"/>
    <property type="molecule type" value="Genomic_DNA"/>
</dbReference>
<reference evidence="1 2" key="1">
    <citation type="journal article" date="2021" name="Sci. Rep.">
        <title>The distribution of antibiotic resistance genes in chicken gut microbiota commensals.</title>
        <authorList>
            <person name="Juricova H."/>
            <person name="Matiasovicova J."/>
            <person name="Kubasova T."/>
            <person name="Cejkova D."/>
            <person name="Rychlik I."/>
        </authorList>
    </citation>
    <scope>NUCLEOTIDE SEQUENCE [LARGE SCALE GENOMIC DNA]</scope>
    <source>
        <strain evidence="1 2">An564</strain>
    </source>
</reference>
<gene>
    <name evidence="1" type="ORF">H9X81_09025</name>
</gene>
<protein>
    <submittedName>
        <fullName evidence="1">Uncharacterized protein</fullName>
    </submittedName>
</protein>
<evidence type="ECO:0000313" key="1">
    <source>
        <dbReference type="EMBL" id="MBM6923826.1"/>
    </source>
</evidence>
<organism evidence="1 2">
    <name type="scientific">Hydrogenoanaerobacterium saccharovorans</name>
    <dbReference type="NCBI Taxonomy" id="474960"/>
    <lineage>
        <taxon>Bacteria</taxon>
        <taxon>Bacillati</taxon>
        <taxon>Bacillota</taxon>
        <taxon>Clostridia</taxon>
        <taxon>Eubacteriales</taxon>
        <taxon>Oscillospiraceae</taxon>
        <taxon>Hydrogenoanaerobacterium</taxon>
    </lineage>
</organism>
<evidence type="ECO:0000313" key="2">
    <source>
        <dbReference type="Proteomes" id="UP000724149"/>
    </source>
</evidence>
<name>A0ABS2GNZ0_9FIRM</name>
<proteinExistence type="predicted"/>
<accession>A0ABS2GNZ0</accession>
<sequence length="54" mass="6143">MAKENGTWIIRGLKLEDPACLTCPFARHSPERWVTAAAFWGILSMERGNLPWTL</sequence>
<dbReference type="Proteomes" id="UP000724149">
    <property type="component" value="Unassembled WGS sequence"/>
</dbReference>
<dbReference type="RefSeq" id="WP_204721411.1">
    <property type="nucleotide sequence ID" value="NZ_JACSNR010000008.1"/>
</dbReference>